<dbReference type="OrthoDB" id="973976at2"/>
<feature type="transmembrane region" description="Helical" evidence="6">
    <location>
        <begin position="735"/>
        <end position="755"/>
    </location>
</feature>
<dbReference type="GO" id="GO:0005886">
    <property type="term" value="C:plasma membrane"/>
    <property type="evidence" value="ECO:0007669"/>
    <property type="project" value="UniProtKB-SubCell"/>
</dbReference>
<keyword evidence="3 6" id="KW-0812">Transmembrane</keyword>
<gene>
    <name evidence="9" type="ORF">CLV62_10448</name>
</gene>
<dbReference type="EMBL" id="QICL01000004">
    <property type="protein sequence ID" value="PXV66788.1"/>
    <property type="molecule type" value="Genomic_DNA"/>
</dbReference>
<evidence type="ECO:0000256" key="3">
    <source>
        <dbReference type="ARBA" id="ARBA00022692"/>
    </source>
</evidence>
<evidence type="ECO:0000256" key="4">
    <source>
        <dbReference type="ARBA" id="ARBA00022989"/>
    </source>
</evidence>
<accession>A0A2V3PTH3</accession>
<keyword evidence="4 6" id="KW-1133">Transmembrane helix</keyword>
<organism evidence="9 10">
    <name type="scientific">Dysgonomonas alginatilytica</name>
    <dbReference type="NCBI Taxonomy" id="1605892"/>
    <lineage>
        <taxon>Bacteria</taxon>
        <taxon>Pseudomonadati</taxon>
        <taxon>Bacteroidota</taxon>
        <taxon>Bacteroidia</taxon>
        <taxon>Bacteroidales</taxon>
        <taxon>Dysgonomonadaceae</taxon>
        <taxon>Dysgonomonas</taxon>
    </lineage>
</organism>
<feature type="transmembrane region" description="Helical" evidence="6">
    <location>
        <begin position="368"/>
        <end position="396"/>
    </location>
</feature>
<keyword evidence="5 6" id="KW-0472">Membrane</keyword>
<feature type="domain" description="MacB-like periplasmic core" evidence="8">
    <location>
        <begin position="20"/>
        <end position="197"/>
    </location>
</feature>
<dbReference type="InterPro" id="IPR025857">
    <property type="entry name" value="MacB_PCD"/>
</dbReference>
<dbReference type="InterPro" id="IPR050250">
    <property type="entry name" value="Macrolide_Exporter_MacB"/>
</dbReference>
<keyword evidence="2" id="KW-1003">Cell membrane</keyword>
<sequence>MRIADLKIYQKFLSRNKLYTLVSVVGFSVSLTFVILLGIYVKQELSVDSFHEKKDRIFLLAHDESSKFGNPVADFVKDKCPEVEAYTRIHPMSVVLGEKGQQKVKAEALFADSTFFNVFSFKLIEGNPSQVLSTLKSVVVTKSFANKMFSGKNPVGVHLIINNVEYTITGIMEDIPQNTQIPKADFVVNYASITQFFGGDWILTTPYNFGFTMYFLEKEGSDLPAKTPMLLELFKKEFWFYKDGFTQDLKFIPLKDAYFEINEPYSNLRTNSKTLISVYTGIVILILVIALLNYINMTVAQAGFRGKEAAMKKLLGCSRKSLMLQLLTESLLMTSFTFILGLFMAFLIEPSFNNLLNTDLNLSDQLSFTLICIATIFVLFISIVAGFIPAIIISGFNPIEIVKGSFSRKVKSKYSKLLIVFQYIVAIVLLICSFFIKQQSDFLVNYDTGFNRDRIFIMDNVLDSARLVGFKNILYTISGVELVSYSQGTPVSGSNNNSFEVDGVQFSFQELVVDSVFFKIFDIKISPTGIEPTNDTYWVNQKAFNALHPDSVSFMANFGNNNNQQIAGIVSDFNFKSLHEPMGLMRIRKLPAGHWVGDITVKITEGADLYKTADKIKDTYSKYNGGELFEARFANDILQKAYEKEEKTSQIISAFAILTILIMVMGVFAMSLYLIRQKEKEIGIRKVNGATEGEILRMLNMDSFIRVLIAFVFACPIAYYAMSRWLEGFAYKIDLSWWVFVVCGLIVLLLSLLSVSWQSLRAARANPVDSIKGE</sequence>
<dbReference type="Pfam" id="PF12704">
    <property type="entry name" value="MacB_PCD"/>
    <property type="match status" value="1"/>
</dbReference>
<dbReference type="GO" id="GO:0022857">
    <property type="term" value="F:transmembrane transporter activity"/>
    <property type="evidence" value="ECO:0007669"/>
    <property type="project" value="TreeGrafter"/>
</dbReference>
<feature type="transmembrane region" description="Helical" evidence="6">
    <location>
        <begin position="704"/>
        <end position="723"/>
    </location>
</feature>
<feature type="domain" description="ABC3 transporter permease C-terminal" evidence="7">
    <location>
        <begin position="282"/>
        <end position="398"/>
    </location>
</feature>
<protein>
    <submittedName>
        <fullName evidence="9">Putative ABC transport system permease protein</fullName>
    </submittedName>
</protein>
<evidence type="ECO:0000313" key="10">
    <source>
        <dbReference type="Proteomes" id="UP000247973"/>
    </source>
</evidence>
<feature type="transmembrane region" description="Helical" evidence="6">
    <location>
        <begin position="276"/>
        <end position="295"/>
    </location>
</feature>
<keyword evidence="10" id="KW-1185">Reference proteome</keyword>
<comment type="subcellular location">
    <subcellularLocation>
        <location evidence="1">Cell membrane</location>
        <topology evidence="1">Multi-pass membrane protein</topology>
    </subcellularLocation>
</comment>
<evidence type="ECO:0000313" key="9">
    <source>
        <dbReference type="EMBL" id="PXV66788.1"/>
    </source>
</evidence>
<dbReference type="InterPro" id="IPR003838">
    <property type="entry name" value="ABC3_permease_C"/>
</dbReference>
<feature type="transmembrane region" description="Helical" evidence="6">
    <location>
        <begin position="21"/>
        <end position="41"/>
    </location>
</feature>
<comment type="caution">
    <text evidence="9">The sequence shown here is derived from an EMBL/GenBank/DDBJ whole genome shotgun (WGS) entry which is preliminary data.</text>
</comment>
<dbReference type="Pfam" id="PF02687">
    <property type="entry name" value="FtsX"/>
    <property type="match status" value="2"/>
</dbReference>
<feature type="transmembrane region" description="Helical" evidence="6">
    <location>
        <begin position="651"/>
        <end position="675"/>
    </location>
</feature>
<feature type="transmembrane region" description="Helical" evidence="6">
    <location>
        <begin position="322"/>
        <end position="348"/>
    </location>
</feature>
<evidence type="ECO:0000256" key="5">
    <source>
        <dbReference type="ARBA" id="ARBA00023136"/>
    </source>
</evidence>
<dbReference type="PANTHER" id="PTHR30572">
    <property type="entry name" value="MEMBRANE COMPONENT OF TRANSPORTER-RELATED"/>
    <property type="match status" value="1"/>
</dbReference>
<evidence type="ECO:0000256" key="2">
    <source>
        <dbReference type="ARBA" id="ARBA00022475"/>
    </source>
</evidence>
<feature type="domain" description="ABC3 transporter permease C-terminal" evidence="7">
    <location>
        <begin position="654"/>
        <end position="767"/>
    </location>
</feature>
<dbReference type="RefSeq" id="WP_110309750.1">
    <property type="nucleotide sequence ID" value="NZ_QICL01000004.1"/>
</dbReference>
<evidence type="ECO:0000259" key="8">
    <source>
        <dbReference type="Pfam" id="PF12704"/>
    </source>
</evidence>
<dbReference type="PANTHER" id="PTHR30572:SF18">
    <property type="entry name" value="ABC-TYPE MACROLIDE FAMILY EXPORT SYSTEM PERMEASE COMPONENT 2"/>
    <property type="match status" value="1"/>
</dbReference>
<evidence type="ECO:0000256" key="6">
    <source>
        <dbReference type="SAM" id="Phobius"/>
    </source>
</evidence>
<reference evidence="9 10" key="1">
    <citation type="submission" date="2018-03" db="EMBL/GenBank/DDBJ databases">
        <title>Genomic Encyclopedia of Archaeal and Bacterial Type Strains, Phase II (KMG-II): from individual species to whole genera.</title>
        <authorList>
            <person name="Goeker M."/>
        </authorList>
    </citation>
    <scope>NUCLEOTIDE SEQUENCE [LARGE SCALE GENOMIC DNA]</scope>
    <source>
        <strain evidence="9 10">DSM 100214</strain>
    </source>
</reference>
<dbReference type="AlphaFoldDB" id="A0A2V3PTH3"/>
<evidence type="ECO:0000256" key="1">
    <source>
        <dbReference type="ARBA" id="ARBA00004651"/>
    </source>
</evidence>
<feature type="transmembrane region" description="Helical" evidence="6">
    <location>
        <begin position="417"/>
        <end position="436"/>
    </location>
</feature>
<proteinExistence type="predicted"/>
<evidence type="ECO:0000259" key="7">
    <source>
        <dbReference type="Pfam" id="PF02687"/>
    </source>
</evidence>
<dbReference type="Proteomes" id="UP000247973">
    <property type="component" value="Unassembled WGS sequence"/>
</dbReference>
<name>A0A2V3PTH3_9BACT</name>